<evidence type="ECO:0000256" key="1">
    <source>
        <dbReference type="ARBA" id="ARBA00004162"/>
    </source>
</evidence>
<gene>
    <name evidence="8" type="ORF">N780_03590</name>
</gene>
<dbReference type="PANTHER" id="PTHR33885">
    <property type="entry name" value="PHAGE SHOCK PROTEIN C"/>
    <property type="match status" value="1"/>
</dbReference>
<keyword evidence="4 6" id="KW-1133">Transmembrane helix</keyword>
<sequence length="67" mass="7489">MQKLYRSTQDKQVSGVMGGLSELYDIDVSLLRILMVVSGFFTGGVSWFVYIIAASVMPTDKQIKKLQ</sequence>
<proteinExistence type="predicted"/>
<dbReference type="STRING" id="1385513.N780_03590"/>
<dbReference type="AlphaFoldDB" id="A0A0A2UR35"/>
<dbReference type="InterPro" id="IPR007168">
    <property type="entry name" value="Phageshock_PspC_N"/>
</dbReference>
<evidence type="ECO:0000259" key="7">
    <source>
        <dbReference type="Pfam" id="PF04024"/>
    </source>
</evidence>
<dbReference type="RefSeq" id="WP_036785017.1">
    <property type="nucleotide sequence ID" value="NZ_AVBG01000010.1"/>
</dbReference>
<dbReference type="eggNOG" id="COG1983">
    <property type="taxonomic scope" value="Bacteria"/>
</dbReference>
<dbReference type="OrthoDB" id="9815286at2"/>
<evidence type="ECO:0000256" key="4">
    <source>
        <dbReference type="ARBA" id="ARBA00022989"/>
    </source>
</evidence>
<dbReference type="Proteomes" id="UP000030153">
    <property type="component" value="Unassembled WGS sequence"/>
</dbReference>
<reference evidence="8 9" key="1">
    <citation type="submission" date="2013-08" db="EMBL/GenBank/DDBJ databases">
        <title>Genome of Pontibacillus chungwhensis.</title>
        <authorList>
            <person name="Wang Q."/>
            <person name="Wang G."/>
        </authorList>
    </citation>
    <scope>NUCLEOTIDE SEQUENCE [LARGE SCALE GENOMIC DNA]</scope>
    <source>
        <strain evidence="8 9">BH030062</strain>
    </source>
</reference>
<evidence type="ECO:0000313" key="8">
    <source>
        <dbReference type="EMBL" id="KGP90762.1"/>
    </source>
</evidence>
<keyword evidence="2" id="KW-1003">Cell membrane</keyword>
<dbReference type="InterPro" id="IPR052027">
    <property type="entry name" value="PspC"/>
</dbReference>
<evidence type="ECO:0000256" key="6">
    <source>
        <dbReference type="SAM" id="Phobius"/>
    </source>
</evidence>
<dbReference type="EMBL" id="AVBG01000010">
    <property type="protein sequence ID" value="KGP90762.1"/>
    <property type="molecule type" value="Genomic_DNA"/>
</dbReference>
<keyword evidence="3 6" id="KW-0812">Transmembrane</keyword>
<evidence type="ECO:0000313" key="9">
    <source>
        <dbReference type="Proteomes" id="UP000030153"/>
    </source>
</evidence>
<evidence type="ECO:0000256" key="2">
    <source>
        <dbReference type="ARBA" id="ARBA00022475"/>
    </source>
</evidence>
<dbReference type="GO" id="GO:0005886">
    <property type="term" value="C:plasma membrane"/>
    <property type="evidence" value="ECO:0007669"/>
    <property type="project" value="UniProtKB-SubCell"/>
</dbReference>
<dbReference type="PANTHER" id="PTHR33885:SF3">
    <property type="entry name" value="PHAGE SHOCK PROTEIN C"/>
    <property type="match status" value="1"/>
</dbReference>
<keyword evidence="9" id="KW-1185">Reference proteome</keyword>
<organism evidence="8 9">
    <name type="scientific">Pontibacillus chungwhensis BH030062</name>
    <dbReference type="NCBI Taxonomy" id="1385513"/>
    <lineage>
        <taxon>Bacteria</taxon>
        <taxon>Bacillati</taxon>
        <taxon>Bacillota</taxon>
        <taxon>Bacilli</taxon>
        <taxon>Bacillales</taxon>
        <taxon>Bacillaceae</taxon>
        <taxon>Pontibacillus</taxon>
    </lineage>
</organism>
<name>A0A0A2UR35_9BACI</name>
<protein>
    <submittedName>
        <fullName evidence="8">Membrane protein</fullName>
    </submittedName>
</protein>
<comment type="subcellular location">
    <subcellularLocation>
        <location evidence="1">Cell membrane</location>
        <topology evidence="1">Single-pass membrane protein</topology>
    </subcellularLocation>
</comment>
<dbReference type="Pfam" id="PF04024">
    <property type="entry name" value="PspC"/>
    <property type="match status" value="1"/>
</dbReference>
<evidence type="ECO:0000256" key="3">
    <source>
        <dbReference type="ARBA" id="ARBA00022692"/>
    </source>
</evidence>
<keyword evidence="5 6" id="KW-0472">Membrane</keyword>
<comment type="caution">
    <text evidence="8">The sequence shown here is derived from an EMBL/GenBank/DDBJ whole genome shotgun (WGS) entry which is preliminary data.</text>
</comment>
<feature type="transmembrane region" description="Helical" evidence="6">
    <location>
        <begin position="33"/>
        <end position="57"/>
    </location>
</feature>
<accession>A0A0A2UR35</accession>
<feature type="domain" description="Phage shock protein PspC N-terminal" evidence="7">
    <location>
        <begin position="2"/>
        <end position="59"/>
    </location>
</feature>
<evidence type="ECO:0000256" key="5">
    <source>
        <dbReference type="ARBA" id="ARBA00023136"/>
    </source>
</evidence>